<dbReference type="Pfam" id="PF00589">
    <property type="entry name" value="Phage_integrase"/>
    <property type="match status" value="1"/>
</dbReference>
<dbReference type="Gene3D" id="1.10.150.130">
    <property type="match status" value="1"/>
</dbReference>
<dbReference type="PANTHER" id="PTHR30349:SF64">
    <property type="entry name" value="PROPHAGE INTEGRASE INTD-RELATED"/>
    <property type="match status" value="1"/>
</dbReference>
<dbReference type="PANTHER" id="PTHR30349">
    <property type="entry name" value="PHAGE INTEGRASE-RELATED"/>
    <property type="match status" value="1"/>
</dbReference>
<dbReference type="PROSITE" id="PS51900">
    <property type="entry name" value="CB"/>
    <property type="match status" value="1"/>
</dbReference>
<sequence length="399" mass="43926">MSIQKKTTKAGTVRWVARWRDPSGREHSKSFDTRRAAKEYESEVTRARKIGDFQPAEVEKITVRELFEKWLYHRPLRATSLTVYQNTLKNQLGPLADWPAQQVTTADVIEWSNQLQTSRPWLGKHDKGISFTGARNSMRHLRSAYNHGIAQGLLATNPVKIPPAPSHVEPDTIPTLEEIQAVIECVRRGGAQRISHKDGKKYVTRYGPSPEVADMMVTALLTGMRISELAGLIVREIDLDTGVIRVRKQLGKERPRRRVDLKTASSRRDIPIADELRPILQARVNARGGDDYVFTNSAGGPLYNGPVSVRVKRAAEHTGAIRVHFHALRHYFASSLITGGVPIQDVAAVLGHKSPALTLSVYTHVIAGSRDRVSAAISSTIGSGIIAGSRGLRVVGGGA</sequence>
<evidence type="ECO:0008006" key="9">
    <source>
        <dbReference type="Google" id="ProtNLM"/>
    </source>
</evidence>
<dbReference type="AlphaFoldDB" id="A0A1L7D3N8"/>
<dbReference type="GO" id="GO:0006310">
    <property type="term" value="P:DNA recombination"/>
    <property type="evidence" value="ECO:0007669"/>
    <property type="project" value="UniProtKB-KW"/>
</dbReference>
<dbReference type="InterPro" id="IPR044068">
    <property type="entry name" value="CB"/>
</dbReference>
<dbReference type="STRING" id="161895.CPHO_07250"/>
<dbReference type="EMBL" id="CP009249">
    <property type="protein sequence ID" value="APT92720.1"/>
    <property type="molecule type" value="Genomic_DNA"/>
</dbReference>
<dbReference type="PROSITE" id="PS51898">
    <property type="entry name" value="TYR_RECOMBINASE"/>
    <property type="match status" value="1"/>
</dbReference>
<protein>
    <recommendedName>
        <fullName evidence="9">Tyr recombinase domain-containing protein</fullName>
    </recommendedName>
</protein>
<comment type="similarity">
    <text evidence="1">Belongs to the 'phage' integrase family.</text>
</comment>
<evidence type="ECO:0000313" key="8">
    <source>
        <dbReference type="Proteomes" id="UP000185491"/>
    </source>
</evidence>
<dbReference type="OrthoDB" id="1822491at2"/>
<evidence type="ECO:0000256" key="1">
    <source>
        <dbReference type="ARBA" id="ARBA00008857"/>
    </source>
</evidence>
<accession>A0A1L7D3N8</accession>
<reference evidence="7 8" key="1">
    <citation type="submission" date="2014-08" db="EMBL/GenBank/DDBJ databases">
        <title>Complete genome sequence of Corynebacterium phocae M408/89/1(T)(=DSM 44612(T)), isolated from the common seal (Phoca vitulina).</title>
        <authorList>
            <person name="Ruckert C."/>
            <person name="Albersmeier A."/>
            <person name="Winkler A."/>
            <person name="Kalinowski J."/>
        </authorList>
    </citation>
    <scope>NUCLEOTIDE SEQUENCE [LARGE SCALE GENOMIC DNA]</scope>
    <source>
        <strain evidence="7 8">M408/89/1</strain>
    </source>
</reference>
<keyword evidence="3" id="KW-0233">DNA recombination</keyword>
<feature type="domain" description="Core-binding (CB)" evidence="6">
    <location>
        <begin position="61"/>
        <end position="149"/>
    </location>
</feature>
<dbReference type="Gene3D" id="1.10.443.10">
    <property type="entry name" value="Intergrase catalytic core"/>
    <property type="match status" value="1"/>
</dbReference>
<dbReference type="GO" id="GO:0015074">
    <property type="term" value="P:DNA integration"/>
    <property type="evidence" value="ECO:0007669"/>
    <property type="project" value="InterPro"/>
</dbReference>
<proteinExistence type="inferred from homology"/>
<name>A0A1L7D3N8_9CORY</name>
<dbReference type="InterPro" id="IPR010998">
    <property type="entry name" value="Integrase_recombinase_N"/>
</dbReference>
<gene>
    <name evidence="7" type="ORF">CPHO_07250</name>
</gene>
<keyword evidence="2 4" id="KW-0238">DNA-binding</keyword>
<evidence type="ECO:0000259" key="6">
    <source>
        <dbReference type="PROSITE" id="PS51900"/>
    </source>
</evidence>
<dbReference type="SUPFAM" id="SSF56349">
    <property type="entry name" value="DNA breaking-rejoining enzymes"/>
    <property type="match status" value="1"/>
</dbReference>
<evidence type="ECO:0000256" key="2">
    <source>
        <dbReference type="ARBA" id="ARBA00023125"/>
    </source>
</evidence>
<evidence type="ECO:0000259" key="5">
    <source>
        <dbReference type="PROSITE" id="PS51898"/>
    </source>
</evidence>
<dbReference type="GO" id="GO:0003677">
    <property type="term" value="F:DNA binding"/>
    <property type="evidence" value="ECO:0007669"/>
    <property type="project" value="UniProtKB-UniRule"/>
</dbReference>
<dbReference type="InterPro" id="IPR002104">
    <property type="entry name" value="Integrase_catalytic"/>
</dbReference>
<dbReference type="InterPro" id="IPR013762">
    <property type="entry name" value="Integrase-like_cat_sf"/>
</dbReference>
<dbReference type="RefSeq" id="WP_075734495.1">
    <property type="nucleotide sequence ID" value="NZ_CP009249.1"/>
</dbReference>
<keyword evidence="8" id="KW-1185">Reference proteome</keyword>
<dbReference type="InterPro" id="IPR011010">
    <property type="entry name" value="DNA_brk_join_enz"/>
</dbReference>
<dbReference type="InterPro" id="IPR050090">
    <property type="entry name" value="Tyrosine_recombinase_XerCD"/>
</dbReference>
<dbReference type="KEGG" id="cpho:CPHO_07250"/>
<evidence type="ECO:0000256" key="3">
    <source>
        <dbReference type="ARBA" id="ARBA00023172"/>
    </source>
</evidence>
<dbReference type="CDD" id="cd01189">
    <property type="entry name" value="INT_ICEBs1_C_like"/>
    <property type="match status" value="1"/>
</dbReference>
<evidence type="ECO:0000256" key="4">
    <source>
        <dbReference type="PROSITE-ProRule" id="PRU01248"/>
    </source>
</evidence>
<feature type="domain" description="Tyr recombinase" evidence="5">
    <location>
        <begin position="168"/>
        <end position="376"/>
    </location>
</feature>
<organism evidence="7 8">
    <name type="scientific">Corynebacterium phocae</name>
    <dbReference type="NCBI Taxonomy" id="161895"/>
    <lineage>
        <taxon>Bacteria</taxon>
        <taxon>Bacillati</taxon>
        <taxon>Actinomycetota</taxon>
        <taxon>Actinomycetes</taxon>
        <taxon>Mycobacteriales</taxon>
        <taxon>Corynebacteriaceae</taxon>
        <taxon>Corynebacterium</taxon>
    </lineage>
</organism>
<dbReference type="Proteomes" id="UP000185491">
    <property type="component" value="Chromosome"/>
</dbReference>
<evidence type="ECO:0000313" key="7">
    <source>
        <dbReference type="EMBL" id="APT92720.1"/>
    </source>
</evidence>